<accession>A0ACB9CMZ0</accession>
<sequence>MYHLSSSSLKNLFTTGEPISILSVVLMVAVSSMGKMSVSEKIWKKDENERGVGMCTRDSYDDDDDSPDEVEVVADDE</sequence>
<dbReference type="EMBL" id="CM042050">
    <property type="protein sequence ID" value="KAI3735640.1"/>
    <property type="molecule type" value="Genomic_DNA"/>
</dbReference>
<proteinExistence type="predicted"/>
<reference evidence="2" key="1">
    <citation type="journal article" date="2022" name="Mol. Ecol. Resour.">
        <title>The genomes of chicory, endive, great burdock and yacon provide insights into Asteraceae palaeo-polyploidization history and plant inulin production.</title>
        <authorList>
            <person name="Fan W."/>
            <person name="Wang S."/>
            <person name="Wang H."/>
            <person name="Wang A."/>
            <person name="Jiang F."/>
            <person name="Liu H."/>
            <person name="Zhao H."/>
            <person name="Xu D."/>
            <person name="Zhang Y."/>
        </authorList>
    </citation>
    <scope>NUCLEOTIDE SEQUENCE [LARGE SCALE GENOMIC DNA]</scope>
    <source>
        <strain evidence="2">cv. Niubang</strain>
    </source>
</reference>
<reference evidence="1 2" key="2">
    <citation type="journal article" date="2022" name="Mol. Ecol. Resour.">
        <title>The genomes of chicory, endive, great burdock and yacon provide insights into Asteraceae paleo-polyploidization history and plant inulin production.</title>
        <authorList>
            <person name="Fan W."/>
            <person name="Wang S."/>
            <person name="Wang H."/>
            <person name="Wang A."/>
            <person name="Jiang F."/>
            <person name="Liu H."/>
            <person name="Zhao H."/>
            <person name="Xu D."/>
            <person name="Zhang Y."/>
        </authorList>
    </citation>
    <scope>NUCLEOTIDE SEQUENCE [LARGE SCALE GENOMIC DNA]</scope>
    <source>
        <strain evidence="2">cv. Niubang</strain>
    </source>
</reference>
<name>A0ACB9CMZ0_ARCLA</name>
<gene>
    <name evidence="1" type="ORF">L6452_15147</name>
</gene>
<organism evidence="1 2">
    <name type="scientific">Arctium lappa</name>
    <name type="common">Greater burdock</name>
    <name type="synonym">Lappa major</name>
    <dbReference type="NCBI Taxonomy" id="4217"/>
    <lineage>
        <taxon>Eukaryota</taxon>
        <taxon>Viridiplantae</taxon>
        <taxon>Streptophyta</taxon>
        <taxon>Embryophyta</taxon>
        <taxon>Tracheophyta</taxon>
        <taxon>Spermatophyta</taxon>
        <taxon>Magnoliopsida</taxon>
        <taxon>eudicotyledons</taxon>
        <taxon>Gunneridae</taxon>
        <taxon>Pentapetalae</taxon>
        <taxon>asterids</taxon>
        <taxon>campanulids</taxon>
        <taxon>Asterales</taxon>
        <taxon>Asteraceae</taxon>
        <taxon>Carduoideae</taxon>
        <taxon>Cardueae</taxon>
        <taxon>Arctiinae</taxon>
        <taxon>Arctium</taxon>
    </lineage>
</organism>
<comment type="caution">
    <text evidence="1">The sequence shown here is derived from an EMBL/GenBank/DDBJ whole genome shotgun (WGS) entry which is preliminary data.</text>
</comment>
<evidence type="ECO:0000313" key="1">
    <source>
        <dbReference type="EMBL" id="KAI3735640.1"/>
    </source>
</evidence>
<keyword evidence="2" id="KW-1185">Reference proteome</keyword>
<protein>
    <submittedName>
        <fullName evidence="1">Uncharacterized protein</fullName>
    </submittedName>
</protein>
<evidence type="ECO:0000313" key="2">
    <source>
        <dbReference type="Proteomes" id="UP001055879"/>
    </source>
</evidence>
<dbReference type="Proteomes" id="UP001055879">
    <property type="component" value="Linkage Group LG04"/>
</dbReference>